<keyword evidence="3" id="KW-1185">Reference proteome</keyword>
<evidence type="ECO:0000313" key="2">
    <source>
        <dbReference type="EMBL" id="SMF35151.1"/>
    </source>
</evidence>
<feature type="compositionally biased region" description="Basic residues" evidence="1">
    <location>
        <begin position="275"/>
        <end position="293"/>
    </location>
</feature>
<organism evidence="2 3">
    <name type="scientific">Pseudobacteriovorax antillogorgiicola</name>
    <dbReference type="NCBI Taxonomy" id="1513793"/>
    <lineage>
        <taxon>Bacteria</taxon>
        <taxon>Pseudomonadati</taxon>
        <taxon>Bdellovibrionota</taxon>
        <taxon>Oligoflexia</taxon>
        <taxon>Oligoflexales</taxon>
        <taxon>Pseudobacteriovoracaceae</taxon>
        <taxon>Pseudobacteriovorax</taxon>
    </lineage>
</organism>
<dbReference type="EMBL" id="FWZT01000010">
    <property type="protein sequence ID" value="SMF35151.1"/>
    <property type="molecule type" value="Genomic_DNA"/>
</dbReference>
<accession>A0A1Y6C3G0</accession>
<evidence type="ECO:0000313" key="3">
    <source>
        <dbReference type="Proteomes" id="UP000192907"/>
    </source>
</evidence>
<evidence type="ECO:0000256" key="1">
    <source>
        <dbReference type="SAM" id="MobiDB-lite"/>
    </source>
</evidence>
<proteinExistence type="predicted"/>
<dbReference type="RefSeq" id="WP_132325927.1">
    <property type="nucleotide sequence ID" value="NZ_FWZT01000010.1"/>
</dbReference>
<dbReference type="Proteomes" id="UP000192907">
    <property type="component" value="Unassembled WGS sequence"/>
</dbReference>
<protein>
    <submittedName>
        <fullName evidence="2">Uncharacterized protein</fullName>
    </submittedName>
</protein>
<feature type="region of interest" description="Disordered" evidence="1">
    <location>
        <begin position="266"/>
        <end position="293"/>
    </location>
</feature>
<gene>
    <name evidence="2" type="ORF">SAMN06296036_110206</name>
</gene>
<dbReference type="STRING" id="1513793.SAMN06296036_110206"/>
<reference evidence="3" key="1">
    <citation type="submission" date="2017-04" db="EMBL/GenBank/DDBJ databases">
        <authorList>
            <person name="Varghese N."/>
            <person name="Submissions S."/>
        </authorList>
    </citation>
    <scope>NUCLEOTIDE SEQUENCE [LARGE SCALE GENOMIC DNA]</scope>
    <source>
        <strain evidence="3">RKEM611</strain>
    </source>
</reference>
<sequence>MDREIEYLRRTQEGPVNVAALKSLKQLRKLIDKKVDAPEPFKKVLEDWNKFRVYAITAVVYDEYPALTKCWKHLQAKFGEWAFDESMICAWAFFNFPLENGLSFGENFVASDDAPEQLKPFVRDMVATRLGLYQVVLNSGKYLRLKELITDKVFEAHNTIDTPATGEISLARLVPVDDRFMIFGSPSSFPAEYKEQLESMVLSKMLLYYGEGSDSYEKHMKLSGPYWVSVVSENRNADILNPDYQERYHDEELTFTTSLPDWMMPKSTEAEDKKLKARKDKRKAARKARKKNR</sequence>
<name>A0A1Y6C3G0_9BACT</name>
<dbReference type="AlphaFoldDB" id="A0A1Y6C3G0"/>